<dbReference type="Pfam" id="PF00512">
    <property type="entry name" value="HisKA"/>
    <property type="match status" value="1"/>
</dbReference>
<dbReference type="InterPro" id="IPR004358">
    <property type="entry name" value="Sig_transdc_His_kin-like_C"/>
</dbReference>
<dbReference type="PROSITE" id="PS01124">
    <property type="entry name" value="HTH_ARAC_FAMILY_2"/>
    <property type="match status" value="1"/>
</dbReference>
<dbReference type="SUPFAM" id="SSF52172">
    <property type="entry name" value="CheY-like"/>
    <property type="match status" value="1"/>
</dbReference>
<proteinExistence type="predicted"/>
<dbReference type="Gene3D" id="2.60.40.10">
    <property type="entry name" value="Immunoglobulins"/>
    <property type="match status" value="1"/>
</dbReference>
<comment type="caution">
    <text evidence="12">The sequence shown here is derived from an EMBL/GenBank/DDBJ whole genome shotgun (WGS) entry which is preliminary data.</text>
</comment>
<organism evidence="12 13">
    <name type="scientific">Reichenbachiella ulvae</name>
    <dbReference type="NCBI Taxonomy" id="2980104"/>
    <lineage>
        <taxon>Bacteria</taxon>
        <taxon>Pseudomonadati</taxon>
        <taxon>Bacteroidota</taxon>
        <taxon>Cytophagia</taxon>
        <taxon>Cytophagales</taxon>
        <taxon>Reichenbachiellaceae</taxon>
        <taxon>Reichenbachiella</taxon>
    </lineage>
</organism>
<dbReference type="Pfam" id="PF07495">
    <property type="entry name" value="Y_Y_Y"/>
    <property type="match status" value="1"/>
</dbReference>
<evidence type="ECO:0000256" key="8">
    <source>
        <dbReference type="SAM" id="Phobius"/>
    </source>
</evidence>
<feature type="modified residue" description="4-aspartylphosphate" evidence="7">
    <location>
        <position position="1163"/>
    </location>
</feature>
<dbReference type="CDD" id="cd17574">
    <property type="entry name" value="REC_OmpR"/>
    <property type="match status" value="1"/>
</dbReference>
<gene>
    <name evidence="12" type="ORF">N7U62_08360</name>
</gene>
<dbReference type="Gene3D" id="3.30.565.10">
    <property type="entry name" value="Histidine kinase-like ATPase, C-terminal domain"/>
    <property type="match status" value="1"/>
</dbReference>
<evidence type="ECO:0000256" key="7">
    <source>
        <dbReference type="PROSITE-ProRule" id="PRU00169"/>
    </source>
</evidence>
<dbReference type="PROSITE" id="PS00041">
    <property type="entry name" value="HTH_ARAC_FAMILY_1"/>
    <property type="match status" value="1"/>
</dbReference>
<dbReference type="PROSITE" id="PS50110">
    <property type="entry name" value="RESPONSE_REGULATORY"/>
    <property type="match status" value="1"/>
</dbReference>
<comment type="catalytic activity">
    <reaction evidence="1">
        <text>ATP + protein L-histidine = ADP + protein N-phospho-L-histidine.</text>
        <dbReference type="EC" id="2.7.13.3"/>
    </reaction>
</comment>
<feature type="domain" description="Response regulatory" evidence="11">
    <location>
        <begin position="1115"/>
        <end position="1230"/>
    </location>
</feature>
<dbReference type="InterPro" id="IPR011110">
    <property type="entry name" value="Reg_prop"/>
</dbReference>
<dbReference type="PANTHER" id="PTHR43547">
    <property type="entry name" value="TWO-COMPONENT HISTIDINE KINASE"/>
    <property type="match status" value="1"/>
</dbReference>
<dbReference type="CDD" id="cd00075">
    <property type="entry name" value="HATPase"/>
    <property type="match status" value="1"/>
</dbReference>
<keyword evidence="12" id="KW-0547">Nucleotide-binding</keyword>
<dbReference type="CDD" id="cd00082">
    <property type="entry name" value="HisKA"/>
    <property type="match status" value="1"/>
</dbReference>
<dbReference type="CDD" id="cd00063">
    <property type="entry name" value="FN3"/>
    <property type="match status" value="1"/>
</dbReference>
<dbReference type="EMBL" id="JAOYOD010000001">
    <property type="protein sequence ID" value="MCV9386672.1"/>
    <property type="molecule type" value="Genomic_DNA"/>
</dbReference>
<dbReference type="InterPro" id="IPR013783">
    <property type="entry name" value="Ig-like_fold"/>
</dbReference>
<dbReference type="Gene3D" id="1.10.287.130">
    <property type="match status" value="1"/>
</dbReference>
<dbReference type="Pfam" id="PF00072">
    <property type="entry name" value="Response_reg"/>
    <property type="match status" value="1"/>
</dbReference>
<evidence type="ECO:0000313" key="12">
    <source>
        <dbReference type="EMBL" id="MCV9386672.1"/>
    </source>
</evidence>
<dbReference type="InterPro" id="IPR003661">
    <property type="entry name" value="HisK_dim/P_dom"/>
</dbReference>
<name>A0ABT3CSS3_9BACT</name>
<dbReference type="PANTHER" id="PTHR43547:SF2">
    <property type="entry name" value="HYBRID SIGNAL TRANSDUCTION HISTIDINE KINASE C"/>
    <property type="match status" value="1"/>
</dbReference>
<evidence type="ECO:0000259" key="9">
    <source>
        <dbReference type="PROSITE" id="PS01124"/>
    </source>
</evidence>
<sequence length="1367" mass="156555">MFLHKERYKGLKYFFVVFFFSSLNLWAQSYEFETFSKKDGLSDNNVNCIYQDYQGFMWFGTDEGLNRFDGYEFKKYRHKVEDAGSLTSNIIQSITQDQNQDFWIGTADGGLNLLQNANDEILSPQVFGVESSTLDQESVNQVAMMNGFAMVLTKEELFFFKKKENTYQHVKVNELPSLKTGSLYTNCYQEVGEKTYLIGTKQGLKKLCWDFENEQLKASISNVLDSLNIYRIVPFRKGHLIYCLHDSLYYANEELFFEPIVKKQINCLTVEDDEHVWVGTDMGLEYLTFENDTSLSIASIVSHEMSTTENVLGGISINTIFEDRTGMLWLGTNEGVTKVFERPKKFDTFYENHQNDKNTRNRVNCFLEDSEAKLWVGTSEGTLFYHIGKDYTANEGSFEVLNLGKPYGIRSLSEVKLSGESYIIVANDYSTKVQILDLKGNQIKKGRLRELFNTVRRPINALVSDEKYIWVGTKEGGLYRYSLVDNGVKHFLVSDTSNLCSNLINSLFISSESDLYIGTNRGLNILPSNEQHKSNPTFQRFTHLPGDKGSLSYNHITAILQDSNQKICIGTLGGGLNQFDVDKNTFSCLTTSDGLVSDCIKGVVLDSQQQLWLSSSNGLSSYNQNTNQITNFSTYDGLQDSDFSQGACITRKNGEILFGGKYGVNFFYPQSLEKDSTEAELVLTALYLVSPVKNEDIYFTSAKLLKYVNDSTKIQFDHTEQSFTVHFSSLNYDTPAKIEYKYRLVGFEKEWNSTSHLSRFAKYTNLHPGEYIIEVTATNSDGVWMEKPLQLNIEIAKAWYQNNVAIAAYMLIVLMATLFFTRYSFIRNKVKRDLMMEHIEKEKTELLTQYKLSFFTNVSHELRTPITIIKSYFESIAPNWRTMPLDKVNKELSIISRNVNTLNHLINQLLDFRKLEQDKMELLIEYKDIVPLIESRVASFQILAKNKNVDLHFRSEANSIEFYFDEDKMEKIINNLLSNAVKYSIDGGNVNVRLKEINNDIAIEVEDNGVGISEDVQNTIFERFSRASMATKITQSTGIGLNLTKGLVELHGGRIELASKKGEGSIFFLFFPKDANHLDHPMYRFEAKPIEVFDQVEQDGLLEGELNTSSYSNRTILIVEDNEDLLSFLSDKLRDHFNVLSAKNGQIGLKSCIENNPDLVISDIMMPEMNGYELCNAIKNDDRVCHIPIVLLTAKTNHESELHGFKLGADAYVGKPFDFEIIVARIVSIFYSRQQLWKRIADNPFFKPDEIDLNTRDEQFMRQINNTIEEYMASPEFSVEMLARQVDISKNNLNTKIKALTGKTSVQFIRLLRLHRAAMLLKAKDSRVSQVTYQVGYTDLQHFRDHFKKEFSVTPSEFKEQQGSKLK</sequence>
<keyword evidence="6" id="KW-0804">Transcription</keyword>
<feature type="domain" description="HTH araC/xylS-type" evidence="9">
    <location>
        <begin position="1262"/>
        <end position="1361"/>
    </location>
</feature>
<keyword evidence="8" id="KW-0812">Transmembrane</keyword>
<accession>A0ABT3CSS3</accession>
<dbReference type="InterPro" id="IPR015943">
    <property type="entry name" value="WD40/YVTN_repeat-like_dom_sf"/>
</dbReference>
<dbReference type="SMART" id="SM00342">
    <property type="entry name" value="HTH_ARAC"/>
    <property type="match status" value="1"/>
</dbReference>
<dbReference type="Pfam" id="PF07494">
    <property type="entry name" value="Reg_prop"/>
    <property type="match status" value="1"/>
</dbReference>
<dbReference type="PRINTS" id="PR00344">
    <property type="entry name" value="BCTRLSENSOR"/>
</dbReference>
<dbReference type="SMART" id="SM00388">
    <property type="entry name" value="HisKA"/>
    <property type="match status" value="1"/>
</dbReference>
<feature type="transmembrane region" description="Helical" evidence="8">
    <location>
        <begin position="806"/>
        <end position="826"/>
    </location>
</feature>
<evidence type="ECO:0000259" key="10">
    <source>
        <dbReference type="PROSITE" id="PS50109"/>
    </source>
</evidence>
<keyword evidence="13" id="KW-1185">Reference proteome</keyword>
<protein>
    <recommendedName>
        <fullName evidence="2">histidine kinase</fullName>
        <ecNumber evidence="2">2.7.13.3</ecNumber>
    </recommendedName>
</protein>
<evidence type="ECO:0000256" key="2">
    <source>
        <dbReference type="ARBA" id="ARBA00012438"/>
    </source>
</evidence>
<dbReference type="Proteomes" id="UP001300692">
    <property type="component" value="Unassembled WGS sequence"/>
</dbReference>
<evidence type="ECO:0000256" key="4">
    <source>
        <dbReference type="ARBA" id="ARBA00023015"/>
    </source>
</evidence>
<keyword evidence="8" id="KW-1133">Transmembrane helix</keyword>
<dbReference type="SUPFAM" id="SSF47384">
    <property type="entry name" value="Homodimeric domain of signal transducing histidine kinase"/>
    <property type="match status" value="1"/>
</dbReference>
<dbReference type="InterPro" id="IPR011006">
    <property type="entry name" value="CheY-like_superfamily"/>
</dbReference>
<dbReference type="Gene3D" id="1.10.10.60">
    <property type="entry name" value="Homeodomain-like"/>
    <property type="match status" value="1"/>
</dbReference>
<dbReference type="Gene3D" id="2.130.10.10">
    <property type="entry name" value="YVTN repeat-like/Quinoprotein amine dehydrogenase"/>
    <property type="match status" value="2"/>
</dbReference>
<dbReference type="SUPFAM" id="SSF63829">
    <property type="entry name" value="Calcium-dependent phosphotriesterase"/>
    <property type="match status" value="1"/>
</dbReference>
<dbReference type="InterPro" id="IPR009057">
    <property type="entry name" value="Homeodomain-like_sf"/>
</dbReference>
<evidence type="ECO:0000256" key="1">
    <source>
        <dbReference type="ARBA" id="ARBA00000085"/>
    </source>
</evidence>
<feature type="domain" description="Histidine kinase" evidence="10">
    <location>
        <begin position="857"/>
        <end position="1075"/>
    </location>
</feature>
<dbReference type="InterPro" id="IPR036890">
    <property type="entry name" value="HATPase_C_sf"/>
</dbReference>
<dbReference type="SMART" id="SM00387">
    <property type="entry name" value="HATPase_c"/>
    <property type="match status" value="1"/>
</dbReference>
<dbReference type="InterPro" id="IPR001789">
    <property type="entry name" value="Sig_transdc_resp-reg_receiver"/>
</dbReference>
<keyword evidence="4" id="KW-0805">Transcription regulation</keyword>
<dbReference type="InterPro" id="IPR005467">
    <property type="entry name" value="His_kinase_dom"/>
</dbReference>
<dbReference type="InterPro" id="IPR018060">
    <property type="entry name" value="HTH_AraC"/>
</dbReference>
<keyword evidence="3 7" id="KW-0597">Phosphoprotein</keyword>
<dbReference type="EC" id="2.7.13.3" evidence="2"/>
<evidence type="ECO:0000313" key="13">
    <source>
        <dbReference type="Proteomes" id="UP001300692"/>
    </source>
</evidence>
<dbReference type="Pfam" id="PF12833">
    <property type="entry name" value="HTH_18"/>
    <property type="match status" value="1"/>
</dbReference>
<dbReference type="InterPro" id="IPR036097">
    <property type="entry name" value="HisK_dim/P_sf"/>
</dbReference>
<dbReference type="PROSITE" id="PS50109">
    <property type="entry name" value="HIS_KIN"/>
    <property type="match status" value="1"/>
</dbReference>
<evidence type="ECO:0000256" key="3">
    <source>
        <dbReference type="ARBA" id="ARBA00022553"/>
    </source>
</evidence>
<dbReference type="GO" id="GO:0005524">
    <property type="term" value="F:ATP binding"/>
    <property type="evidence" value="ECO:0007669"/>
    <property type="project" value="UniProtKB-KW"/>
</dbReference>
<evidence type="ECO:0000259" key="11">
    <source>
        <dbReference type="PROSITE" id="PS50110"/>
    </source>
</evidence>
<dbReference type="RefSeq" id="WP_264137488.1">
    <property type="nucleotide sequence ID" value="NZ_JAOYOD010000001.1"/>
</dbReference>
<dbReference type="Gene3D" id="3.40.50.2300">
    <property type="match status" value="1"/>
</dbReference>
<keyword evidence="12" id="KW-0067">ATP-binding</keyword>
<dbReference type="InterPro" id="IPR003961">
    <property type="entry name" value="FN3_dom"/>
</dbReference>
<reference evidence="12 13" key="1">
    <citation type="submission" date="2022-10" db="EMBL/GenBank/DDBJ databases">
        <title>Comparative genomics and taxonomic characterization of three novel marine species of genus Reichenbachiella exhibiting antioxidant and polysaccharide degradation activities.</title>
        <authorList>
            <person name="Muhammad N."/>
            <person name="Lee Y.-J."/>
            <person name="Ko J."/>
            <person name="Kim S.-G."/>
        </authorList>
    </citation>
    <scope>NUCLEOTIDE SEQUENCE [LARGE SCALE GENOMIC DNA]</scope>
    <source>
        <strain evidence="12 13">ABR2-5</strain>
    </source>
</reference>
<keyword evidence="8" id="KW-0472">Membrane</keyword>
<evidence type="ECO:0000256" key="5">
    <source>
        <dbReference type="ARBA" id="ARBA00023125"/>
    </source>
</evidence>
<keyword evidence="5" id="KW-0238">DNA-binding</keyword>
<evidence type="ECO:0000256" key="6">
    <source>
        <dbReference type="ARBA" id="ARBA00023163"/>
    </source>
</evidence>
<dbReference type="SUPFAM" id="SSF55874">
    <property type="entry name" value="ATPase domain of HSP90 chaperone/DNA topoisomerase II/histidine kinase"/>
    <property type="match status" value="1"/>
</dbReference>
<dbReference type="SUPFAM" id="SSF46689">
    <property type="entry name" value="Homeodomain-like"/>
    <property type="match status" value="1"/>
</dbReference>
<dbReference type="Pfam" id="PF02518">
    <property type="entry name" value="HATPase_c"/>
    <property type="match status" value="1"/>
</dbReference>
<dbReference type="SMART" id="SM00448">
    <property type="entry name" value="REC"/>
    <property type="match status" value="1"/>
</dbReference>
<dbReference type="InterPro" id="IPR018062">
    <property type="entry name" value="HTH_AraC-typ_CS"/>
</dbReference>
<dbReference type="InterPro" id="IPR011123">
    <property type="entry name" value="Y_Y_Y"/>
</dbReference>
<dbReference type="InterPro" id="IPR003594">
    <property type="entry name" value="HATPase_dom"/>
</dbReference>